<evidence type="ECO:0000256" key="1">
    <source>
        <dbReference type="SAM" id="Phobius"/>
    </source>
</evidence>
<name>A0A833H519_9LEPT</name>
<feature type="transmembrane region" description="Helical" evidence="1">
    <location>
        <begin position="88"/>
        <end position="107"/>
    </location>
</feature>
<keyword evidence="1" id="KW-0812">Transmembrane</keyword>
<evidence type="ECO:0000259" key="2">
    <source>
        <dbReference type="Pfam" id="PF09990"/>
    </source>
</evidence>
<dbReference type="Proteomes" id="UP000460298">
    <property type="component" value="Unassembled WGS sequence"/>
</dbReference>
<sequence length="172" mass="18009">MNEIPLHPAIVHIPVGLAMLMPAVFIGLYVFIKKEKLPAAAFLIAVLLQTVLVVSAIASIRTGEAEEDRIEEAGITVPHEAIEEHEDLAKMMTGAALATLLLSGASLKKSRFSGGLQIGAIALSFAVTGLAITAGHHGGELVYVYGAAGQGPFAEQPANIQTDEHHSGESDH</sequence>
<reference evidence="3 4" key="1">
    <citation type="submission" date="2019-10" db="EMBL/GenBank/DDBJ databases">
        <title>Extracellular Electron Transfer in a Candidatus Methanoperedens spp. Enrichment Culture.</title>
        <authorList>
            <person name="Berger S."/>
            <person name="Rangel Shaw D."/>
            <person name="Berben T."/>
            <person name="In 'T Zandt M."/>
            <person name="Frank J."/>
            <person name="Reimann J."/>
            <person name="Jetten M.S.M."/>
            <person name="Welte C.U."/>
        </authorList>
    </citation>
    <scope>NUCLEOTIDE SEQUENCE [LARGE SCALE GENOMIC DNA]</scope>
    <source>
        <strain evidence="3">SB12</strain>
    </source>
</reference>
<comment type="caution">
    <text evidence="3">The sequence shown here is derived from an EMBL/GenBank/DDBJ whole genome shotgun (WGS) entry which is preliminary data.</text>
</comment>
<organism evidence="3 4">
    <name type="scientific">Leptonema illini</name>
    <dbReference type="NCBI Taxonomy" id="183"/>
    <lineage>
        <taxon>Bacteria</taxon>
        <taxon>Pseudomonadati</taxon>
        <taxon>Spirochaetota</taxon>
        <taxon>Spirochaetia</taxon>
        <taxon>Leptospirales</taxon>
        <taxon>Leptospiraceae</taxon>
        <taxon>Leptonema</taxon>
    </lineage>
</organism>
<keyword evidence="1" id="KW-0472">Membrane</keyword>
<dbReference type="InterPro" id="IPR019251">
    <property type="entry name" value="DUF2231_TM"/>
</dbReference>
<feature type="transmembrane region" description="Helical" evidence="1">
    <location>
        <begin position="114"/>
        <end position="134"/>
    </location>
</feature>
<evidence type="ECO:0000313" key="3">
    <source>
        <dbReference type="EMBL" id="KAB2935247.1"/>
    </source>
</evidence>
<dbReference type="AlphaFoldDB" id="A0A833H519"/>
<feature type="domain" description="DUF2231" evidence="2">
    <location>
        <begin position="4"/>
        <end position="147"/>
    </location>
</feature>
<accession>A0A833H519</accession>
<keyword evidence="1" id="KW-1133">Transmembrane helix</keyword>
<feature type="transmembrane region" description="Helical" evidence="1">
    <location>
        <begin position="39"/>
        <end position="60"/>
    </location>
</feature>
<evidence type="ECO:0000313" key="4">
    <source>
        <dbReference type="Proteomes" id="UP000460298"/>
    </source>
</evidence>
<gene>
    <name evidence="3" type="ORF">F9K24_00530</name>
</gene>
<proteinExistence type="predicted"/>
<dbReference type="Pfam" id="PF09990">
    <property type="entry name" value="DUF2231"/>
    <property type="match status" value="1"/>
</dbReference>
<feature type="transmembrane region" description="Helical" evidence="1">
    <location>
        <begin position="12"/>
        <end position="32"/>
    </location>
</feature>
<dbReference type="EMBL" id="WBUI01000001">
    <property type="protein sequence ID" value="KAB2935247.1"/>
    <property type="molecule type" value="Genomic_DNA"/>
</dbReference>
<protein>
    <recommendedName>
        <fullName evidence="2">DUF2231 domain-containing protein</fullName>
    </recommendedName>
</protein>